<keyword evidence="7 13" id="KW-0812">Transmembrane</keyword>
<dbReference type="InterPro" id="IPR017852">
    <property type="entry name" value="GPI_EtnP_transferase_1_C"/>
</dbReference>
<evidence type="ECO:0000256" key="8">
    <source>
        <dbReference type="ARBA" id="ARBA00022824"/>
    </source>
</evidence>
<keyword evidence="6 13" id="KW-0808">Transferase</keyword>
<keyword evidence="11" id="KW-0325">Glycoprotein</keyword>
<evidence type="ECO:0000256" key="9">
    <source>
        <dbReference type="ARBA" id="ARBA00022989"/>
    </source>
</evidence>
<evidence type="ECO:0000256" key="1">
    <source>
        <dbReference type="ARBA" id="ARBA00004477"/>
    </source>
</evidence>
<evidence type="ECO:0000313" key="16">
    <source>
        <dbReference type="Proteomes" id="UP000268093"/>
    </source>
</evidence>
<evidence type="ECO:0000256" key="2">
    <source>
        <dbReference type="ARBA" id="ARBA00004687"/>
    </source>
</evidence>
<evidence type="ECO:0000256" key="12">
    <source>
        <dbReference type="ARBA" id="ARBA00024850"/>
    </source>
</evidence>
<evidence type="ECO:0000256" key="7">
    <source>
        <dbReference type="ARBA" id="ARBA00022692"/>
    </source>
</evidence>
<dbReference type="GO" id="GO:0005789">
    <property type="term" value="C:endoplasmic reticulum membrane"/>
    <property type="evidence" value="ECO:0007669"/>
    <property type="project" value="UniProtKB-SubCell"/>
</dbReference>
<dbReference type="Gene3D" id="3.40.720.10">
    <property type="entry name" value="Alkaline Phosphatase, subunit A"/>
    <property type="match status" value="1"/>
</dbReference>
<dbReference type="EC" id="2.-.-.-" evidence="13"/>
<keyword evidence="10 13" id="KW-0472">Membrane</keyword>
<comment type="function">
    <text evidence="12 13">Ethanolamine phosphate transferase involved in glycosylphosphatidylinositol-anchor biosynthesis. Transfers ethanolamine phosphate to the first alpha-1,4-linked mannose of the glycosylphosphatidylinositol precursor of GPI-anchor.</text>
</comment>
<dbReference type="InterPro" id="IPR007070">
    <property type="entry name" value="GPI_EtnP_transferase_1"/>
</dbReference>
<evidence type="ECO:0000256" key="4">
    <source>
        <dbReference type="ARBA" id="ARBA00020831"/>
    </source>
</evidence>
<evidence type="ECO:0000256" key="6">
    <source>
        <dbReference type="ARBA" id="ARBA00022679"/>
    </source>
</evidence>
<evidence type="ECO:0000259" key="14">
    <source>
        <dbReference type="Pfam" id="PF04987"/>
    </source>
</evidence>
<protein>
    <recommendedName>
        <fullName evidence="4 13">GPI ethanolamine phosphate transferase 1</fullName>
        <ecNumber evidence="13">2.-.-.-</ecNumber>
    </recommendedName>
</protein>
<keyword evidence="8 13" id="KW-0256">Endoplasmic reticulum</keyword>
<dbReference type="InterPro" id="IPR002591">
    <property type="entry name" value="Phosphodiest/P_Trfase"/>
</dbReference>
<evidence type="ECO:0000256" key="10">
    <source>
        <dbReference type="ARBA" id="ARBA00023136"/>
    </source>
</evidence>
<evidence type="ECO:0000256" key="5">
    <source>
        <dbReference type="ARBA" id="ARBA00022502"/>
    </source>
</evidence>
<dbReference type="InterPro" id="IPR037671">
    <property type="entry name" value="PIGN_N"/>
</dbReference>
<evidence type="ECO:0000256" key="3">
    <source>
        <dbReference type="ARBA" id="ARBA00008400"/>
    </source>
</evidence>
<keyword evidence="16" id="KW-1185">Reference proteome</keyword>
<feature type="transmembrane region" description="Helical" evidence="13">
    <location>
        <begin position="522"/>
        <end position="541"/>
    </location>
</feature>
<evidence type="ECO:0000256" key="11">
    <source>
        <dbReference type="ARBA" id="ARBA00023180"/>
    </source>
</evidence>
<comment type="subcellular location">
    <subcellularLocation>
        <location evidence="1 13">Endoplasmic reticulum membrane</location>
        <topology evidence="1 13">Multi-pass membrane protein</topology>
    </subcellularLocation>
</comment>
<evidence type="ECO:0000313" key="15">
    <source>
        <dbReference type="EMBL" id="RUP42936.1"/>
    </source>
</evidence>
<name>A0A433CWI1_9FUNG</name>
<comment type="pathway">
    <text evidence="2 13">Glycolipid biosynthesis; glycosylphosphatidylinositol-anchor biosynthesis.</text>
</comment>
<dbReference type="Proteomes" id="UP000268093">
    <property type="component" value="Unassembled WGS sequence"/>
</dbReference>
<accession>A0A433CWI1</accession>
<feature type="transmembrane region" description="Helical" evidence="13">
    <location>
        <begin position="12"/>
        <end position="34"/>
    </location>
</feature>
<dbReference type="InterPro" id="IPR017850">
    <property type="entry name" value="Alkaline_phosphatase_core_sf"/>
</dbReference>
<dbReference type="PANTHER" id="PTHR12250">
    <property type="entry name" value="PHOSPHATIDYLINOSITOL GLYCAN, CLASS N"/>
    <property type="match status" value="1"/>
</dbReference>
<dbReference type="AlphaFoldDB" id="A0A433CWI1"/>
<dbReference type="CDD" id="cd16020">
    <property type="entry name" value="GPI_EPT_1"/>
    <property type="match status" value="1"/>
</dbReference>
<dbReference type="EMBL" id="RBNI01012083">
    <property type="protein sequence ID" value="RUP42936.1"/>
    <property type="molecule type" value="Genomic_DNA"/>
</dbReference>
<sequence length="553" mass="61988">MALTAASLSSRNSLLIIGVVFHLVYIFSIFDIYFKSPLIHGMTPYHVELPAPADRLFLFVGEFLRGFFHIPTFPHSHVPTLILALLTTLQATVFARTSSSNCDQLVTKAPFLRDVIFNQGTWGVSHTRVPTESRPGHVAIIAGFYEDVSAVTTGWTMNPVNFDSVFNQSEHTWSFGSPDILPMFQHGASDPSRVETFMYGAHAEDFSSDATFLDTFVFDHVTDLFRNATTDPILAARLRRPKIIFFLHLLGLDINGHAHRPHSPEYINNIAHVDKGIQKVVELVEKFYGNDGRTSYVFTADHGMNNRGAHGDGHPDNTRTPLIAWGAGVRKPNRTHPTGHDDFSRDWVLNELQRNDVKQADIAPLMASLVGLNYPVNSVGELPLVYLENTPLFKAQATFVNAKEILAQYQVKYDMKQSTELFFKPFAPLSNATHTPTILVSRIQSLIDEARYDEAELLCLTLIDLSLRGLRYFQTYDWLFLRGIVSAGYLGWMLYSLNYVIATYVVGDELASVAAKGGINHLVVSLSCGLFSSLLVHCYAFPPFLHTDFFFYP</sequence>
<comment type="caution">
    <text evidence="15">The sequence shown here is derived from an EMBL/GenBank/DDBJ whole genome shotgun (WGS) entry which is preliminary data.</text>
</comment>
<proteinExistence type="inferred from homology"/>
<dbReference type="OrthoDB" id="2748310at2759"/>
<keyword evidence="9 13" id="KW-1133">Transmembrane helix</keyword>
<comment type="similarity">
    <text evidence="3 13">Belongs to the PIGG/PIGN/PIGO family. PIGN subfamily.</text>
</comment>
<organism evidence="15 16">
    <name type="scientific">Jimgerdemannia flammicorona</name>
    <dbReference type="NCBI Taxonomy" id="994334"/>
    <lineage>
        <taxon>Eukaryota</taxon>
        <taxon>Fungi</taxon>
        <taxon>Fungi incertae sedis</taxon>
        <taxon>Mucoromycota</taxon>
        <taxon>Mucoromycotina</taxon>
        <taxon>Endogonomycetes</taxon>
        <taxon>Endogonales</taxon>
        <taxon>Endogonaceae</taxon>
        <taxon>Jimgerdemannia</taxon>
    </lineage>
</organism>
<reference evidence="15 16" key="1">
    <citation type="journal article" date="2018" name="New Phytol.">
        <title>Phylogenomics of Endogonaceae and evolution of mycorrhizas within Mucoromycota.</title>
        <authorList>
            <person name="Chang Y."/>
            <person name="Desiro A."/>
            <person name="Na H."/>
            <person name="Sandor L."/>
            <person name="Lipzen A."/>
            <person name="Clum A."/>
            <person name="Barry K."/>
            <person name="Grigoriev I.V."/>
            <person name="Martin F.M."/>
            <person name="Stajich J.E."/>
            <person name="Smith M.E."/>
            <person name="Bonito G."/>
            <person name="Spatafora J.W."/>
        </authorList>
    </citation>
    <scope>NUCLEOTIDE SEQUENCE [LARGE SCALE GENOMIC DNA]</scope>
    <source>
        <strain evidence="15 16">GMNB39</strain>
    </source>
</reference>
<dbReference type="GO" id="GO:0051377">
    <property type="term" value="F:mannose-ethanolamine phosphotransferase activity"/>
    <property type="evidence" value="ECO:0007669"/>
    <property type="project" value="UniProtKB-UniRule"/>
</dbReference>
<dbReference type="PANTHER" id="PTHR12250:SF0">
    <property type="entry name" value="GPI ETHANOLAMINE PHOSPHATE TRANSFERASE 1"/>
    <property type="match status" value="1"/>
</dbReference>
<gene>
    <name evidence="15" type="ORF">BC936DRAFT_137869</name>
</gene>
<dbReference type="Pfam" id="PF01663">
    <property type="entry name" value="Phosphodiest"/>
    <property type="match status" value="1"/>
</dbReference>
<dbReference type="Pfam" id="PF04987">
    <property type="entry name" value="PigN"/>
    <property type="match status" value="1"/>
</dbReference>
<dbReference type="UniPathway" id="UPA00196"/>
<dbReference type="SUPFAM" id="SSF53649">
    <property type="entry name" value="Alkaline phosphatase-like"/>
    <property type="match status" value="1"/>
</dbReference>
<evidence type="ECO:0000256" key="13">
    <source>
        <dbReference type="RuleBase" id="RU367138"/>
    </source>
</evidence>
<feature type="transmembrane region" description="Helical" evidence="13">
    <location>
        <begin position="479"/>
        <end position="502"/>
    </location>
</feature>
<keyword evidence="5 13" id="KW-0337">GPI-anchor biosynthesis</keyword>
<dbReference type="GO" id="GO:0006506">
    <property type="term" value="P:GPI anchor biosynthetic process"/>
    <property type="evidence" value="ECO:0007669"/>
    <property type="project" value="UniProtKB-UniPathway"/>
</dbReference>
<feature type="domain" description="GPI ethanolamine phosphate transferase 1 C-terminal" evidence="14">
    <location>
        <begin position="468"/>
        <end position="536"/>
    </location>
</feature>
<comment type="caution">
    <text evidence="13">Lacks conserved residue(s) required for the propagation of feature annotation.</text>
</comment>